<reference evidence="4" key="1">
    <citation type="submission" date="2022-07" db="EMBL/GenBank/DDBJ databases">
        <authorList>
            <person name="Macas J."/>
            <person name="Novak P."/>
            <person name="Neumann P."/>
        </authorList>
    </citation>
    <scope>NUCLEOTIDE SEQUENCE</scope>
</reference>
<dbReference type="InterPro" id="IPR021410">
    <property type="entry name" value="FAF"/>
</dbReference>
<dbReference type="Pfam" id="PF11250">
    <property type="entry name" value="FAF"/>
    <property type="match status" value="1"/>
</dbReference>
<dbReference type="EMBL" id="CAMAPF010000245">
    <property type="protein sequence ID" value="CAH9115494.1"/>
    <property type="molecule type" value="Genomic_DNA"/>
</dbReference>
<evidence type="ECO:0000313" key="4">
    <source>
        <dbReference type="EMBL" id="CAH9115494.1"/>
    </source>
</evidence>
<dbReference type="Proteomes" id="UP001152523">
    <property type="component" value="Unassembled WGS sequence"/>
</dbReference>
<name>A0AAV0E2E4_9ASTE</name>
<feature type="region of interest" description="Disordered" evidence="2">
    <location>
        <begin position="289"/>
        <end position="335"/>
    </location>
</feature>
<feature type="compositionally biased region" description="Pro residues" evidence="2">
    <location>
        <begin position="26"/>
        <end position="36"/>
    </location>
</feature>
<gene>
    <name evidence="4" type="ORF">CEPIT_LOCUS21120</name>
</gene>
<dbReference type="PANTHER" id="PTHR33155:SF3">
    <property type="entry name" value="PROTEIN FAF-LIKE, CHLOROPLASTIC"/>
    <property type="match status" value="1"/>
</dbReference>
<feature type="compositionally biased region" description="Acidic residues" evidence="2">
    <location>
        <begin position="296"/>
        <end position="313"/>
    </location>
</feature>
<evidence type="ECO:0000256" key="1">
    <source>
        <dbReference type="ARBA" id="ARBA00008690"/>
    </source>
</evidence>
<feature type="compositionally biased region" description="Basic and acidic residues" evidence="2">
    <location>
        <begin position="96"/>
        <end position="120"/>
    </location>
</feature>
<keyword evidence="5" id="KW-1185">Reference proteome</keyword>
<comment type="caution">
    <text evidence="4">The sequence shown here is derived from an EMBL/GenBank/DDBJ whole genome shotgun (WGS) entry which is preliminary data.</text>
</comment>
<evidence type="ECO:0000256" key="2">
    <source>
        <dbReference type="SAM" id="MobiDB-lite"/>
    </source>
</evidence>
<accession>A0AAV0E2E4</accession>
<dbReference type="InterPro" id="IPR046431">
    <property type="entry name" value="FAF_dom"/>
</dbReference>
<evidence type="ECO:0000313" key="5">
    <source>
        <dbReference type="Proteomes" id="UP001152523"/>
    </source>
</evidence>
<organism evidence="4 5">
    <name type="scientific">Cuscuta epithymum</name>
    <dbReference type="NCBI Taxonomy" id="186058"/>
    <lineage>
        <taxon>Eukaryota</taxon>
        <taxon>Viridiplantae</taxon>
        <taxon>Streptophyta</taxon>
        <taxon>Embryophyta</taxon>
        <taxon>Tracheophyta</taxon>
        <taxon>Spermatophyta</taxon>
        <taxon>Magnoliopsida</taxon>
        <taxon>eudicotyledons</taxon>
        <taxon>Gunneridae</taxon>
        <taxon>Pentapetalae</taxon>
        <taxon>asterids</taxon>
        <taxon>lamiids</taxon>
        <taxon>Solanales</taxon>
        <taxon>Convolvulaceae</taxon>
        <taxon>Cuscuteae</taxon>
        <taxon>Cuscuta</taxon>
        <taxon>Cuscuta subgen. Cuscuta</taxon>
    </lineage>
</organism>
<protein>
    <recommendedName>
        <fullName evidence="3">FAF domain-containing protein</fullName>
    </recommendedName>
</protein>
<feature type="domain" description="FAF" evidence="3">
    <location>
        <begin position="217"/>
        <end position="267"/>
    </location>
</feature>
<dbReference type="AlphaFoldDB" id="A0AAV0E2E4"/>
<feature type="region of interest" description="Disordered" evidence="2">
    <location>
        <begin position="1"/>
        <end position="141"/>
    </location>
</feature>
<feature type="compositionally biased region" description="Polar residues" evidence="2">
    <location>
        <begin position="9"/>
        <end position="18"/>
    </location>
</feature>
<feature type="compositionally biased region" description="Polar residues" evidence="2">
    <location>
        <begin position="68"/>
        <end position="80"/>
    </location>
</feature>
<evidence type="ECO:0000259" key="3">
    <source>
        <dbReference type="Pfam" id="PF11250"/>
    </source>
</evidence>
<proteinExistence type="inferred from homology"/>
<sequence>MPPHACVIMTQSSTSVNPELQVAAQPCPPPPLPPPAKKLKQGISSILAPENDDQGGSSAPSIRRTLSADMSSKKWASQTGFAPEEERRSSSVSDRPGQDEVWRAIQEKRLINHGSDDLHRGPPKTITRAAALPSASSTESFSSILDSSLRRDVFAPYIQPKKQPKKLSAKSLFLCTEILGSETGAEDFQSDLPPLPTNRKKPPLMNMYMKRSAPRPLPPPLPSLDMNKTTVQVRTRREDGRLIVEAVSVPPREHLRAERSNGRLFISLINSGSGNGKPKEEEPEFVFNFEEAEGRNDEDEEEEGDDGDKEEQGDDRNGMGIPAEQDSSFSGRRCPPPMRFPGLIFKKNRALMEDLIVNQAHSRSLPPAPGVAGLVRENPPVVSVTFVNDYDYFWRPKPATPSKDGAAEHLIQKLNDNDNNNNIFVSMEEQRKRDRLGLLRRINDKKMPPAMLNGACKDGRRSSLLHRPNLIAGRSN</sequence>
<comment type="similarity">
    <text evidence="1">Belongs to the fantastic four family.</text>
</comment>
<dbReference type="PANTHER" id="PTHR33155">
    <property type="entry name" value="FANTASTIC FOUR-LIKE PROTEIN (DUF3049)"/>
    <property type="match status" value="1"/>
</dbReference>